<dbReference type="NCBIfam" id="TIGR04022">
    <property type="entry name" value="sulfur_SfnB"/>
    <property type="match status" value="1"/>
</dbReference>
<dbReference type="AlphaFoldDB" id="A0A318J641"/>
<dbReference type="Pfam" id="PF02771">
    <property type="entry name" value="Acyl-CoA_dh_N"/>
    <property type="match status" value="1"/>
</dbReference>
<reference evidence="5 6" key="1">
    <citation type="submission" date="2018-05" db="EMBL/GenBank/DDBJ databases">
        <title>Genomic Encyclopedia of Type Strains, Phase IV (KMG-IV): sequencing the most valuable type-strain genomes for metagenomic binning, comparative biology and taxonomic classification.</title>
        <authorList>
            <person name="Goeker M."/>
        </authorList>
    </citation>
    <scope>NUCLEOTIDE SEQUENCE [LARGE SCALE GENOMIC DNA]</scope>
    <source>
        <strain evidence="5 6">DSM 25134</strain>
    </source>
</reference>
<evidence type="ECO:0000313" key="5">
    <source>
        <dbReference type="EMBL" id="PXX42173.1"/>
    </source>
</evidence>
<dbReference type="PANTHER" id="PTHR48083:SF19">
    <property type="entry name" value="FLAVIN-DEPENDENT MONOOXYGENASE, OXYGENASE SUBUNIT HSAA"/>
    <property type="match status" value="1"/>
</dbReference>
<dbReference type="GO" id="GO:0033539">
    <property type="term" value="P:fatty acid beta-oxidation using acyl-CoA dehydrogenase"/>
    <property type="evidence" value="ECO:0007669"/>
    <property type="project" value="TreeGrafter"/>
</dbReference>
<gene>
    <name evidence="5" type="ORF">DFR38_12126</name>
</gene>
<dbReference type="GO" id="GO:0003995">
    <property type="term" value="F:acyl-CoA dehydrogenase activity"/>
    <property type="evidence" value="ECO:0007669"/>
    <property type="project" value="TreeGrafter"/>
</dbReference>
<keyword evidence="6" id="KW-1185">Reference proteome</keyword>
<dbReference type="GO" id="GO:0050660">
    <property type="term" value="F:flavin adenine dinucleotide binding"/>
    <property type="evidence" value="ECO:0007669"/>
    <property type="project" value="InterPro"/>
</dbReference>
<dbReference type="CDD" id="cd01163">
    <property type="entry name" value="DszC"/>
    <property type="match status" value="1"/>
</dbReference>
<dbReference type="InterPro" id="IPR009100">
    <property type="entry name" value="AcylCoA_DH/oxidase_NM_dom_sf"/>
</dbReference>
<evidence type="ECO:0000259" key="3">
    <source>
        <dbReference type="Pfam" id="PF02771"/>
    </source>
</evidence>
<dbReference type="InterPro" id="IPR037069">
    <property type="entry name" value="AcylCoA_DH/ox_N_sf"/>
</dbReference>
<comment type="caution">
    <text evidence="5">The sequence shown here is derived from an EMBL/GenBank/DDBJ whole genome shotgun (WGS) entry which is preliminary data.</text>
</comment>
<dbReference type="Pfam" id="PF08028">
    <property type="entry name" value="Acyl-CoA_dh_2"/>
    <property type="match status" value="1"/>
</dbReference>
<feature type="domain" description="Acyl-CoA dehydrogenase C-terminal" evidence="4">
    <location>
        <begin position="243"/>
        <end position="376"/>
    </location>
</feature>
<dbReference type="GO" id="GO:0005737">
    <property type="term" value="C:cytoplasm"/>
    <property type="evidence" value="ECO:0007669"/>
    <property type="project" value="TreeGrafter"/>
</dbReference>
<evidence type="ECO:0000256" key="2">
    <source>
        <dbReference type="ARBA" id="ARBA00049661"/>
    </source>
</evidence>
<dbReference type="InterPro" id="IPR036250">
    <property type="entry name" value="AcylCo_DH-like_C"/>
</dbReference>
<sequence length="401" mass="44129">MTQQAILQEAALIRSDAEALEVARQLAAEFAVEAGVRDRERRLPWAELARYSASGLGGITVPREFGGAGVSLLTLSRVFRTLCAADPSLGQIPQNHFAVLEVFPLLATSAQLRFIYSEVLSGRRLGNAGPEKGKQPMQQLSTRLSREADGLYLSGQRFYSTGALFADWIPTRARDESGLTVQVLVPRHAPGVEVIDDWSSFGQRTTASGTVRFERVRVEEAQLLPVWQLADRPNLTGPISQLIQASIDAGIAEAALRDAILFVREHARPWLDSGLSRASDDPYVIQAVARLQIDLHAAQEVLDDAARTLDRLRTGEVTDAISAEASIAVAEAKVLTTEIALQASEKLFELAGSAATRARHQLDRHWRNARVHTLHDPVRWKYHAIGNYSLNGVFPARHQWN</sequence>
<dbReference type="InterPro" id="IPR013786">
    <property type="entry name" value="AcylCoA_DH/ox_N"/>
</dbReference>
<evidence type="ECO:0000313" key="6">
    <source>
        <dbReference type="Proteomes" id="UP000248395"/>
    </source>
</evidence>
<dbReference type="SUPFAM" id="SSF47203">
    <property type="entry name" value="Acyl-CoA dehydrogenase C-terminal domain-like"/>
    <property type="match status" value="1"/>
</dbReference>
<dbReference type="EMBL" id="QJKC01000021">
    <property type="protein sequence ID" value="PXX42173.1"/>
    <property type="molecule type" value="Genomic_DNA"/>
</dbReference>
<proteinExistence type="inferred from homology"/>
<dbReference type="Gene3D" id="1.10.540.10">
    <property type="entry name" value="Acyl-CoA dehydrogenase/oxidase, N-terminal domain"/>
    <property type="match status" value="1"/>
</dbReference>
<comment type="similarity">
    <text evidence="2">Belongs to the HpaH/HsaA monooxygenase family.</text>
</comment>
<evidence type="ECO:0000259" key="4">
    <source>
        <dbReference type="Pfam" id="PF08028"/>
    </source>
</evidence>
<dbReference type="RefSeq" id="WP_110313709.1">
    <property type="nucleotide sequence ID" value="NZ_QJKC01000021.1"/>
</dbReference>
<organism evidence="5 6">
    <name type="scientific">Aquitalea magnusonii</name>
    <dbReference type="NCBI Taxonomy" id="332411"/>
    <lineage>
        <taxon>Bacteria</taxon>
        <taxon>Pseudomonadati</taxon>
        <taxon>Pseudomonadota</taxon>
        <taxon>Betaproteobacteria</taxon>
        <taxon>Neisseriales</taxon>
        <taxon>Chromobacteriaceae</taxon>
        <taxon>Aquitalea</taxon>
    </lineage>
</organism>
<protein>
    <submittedName>
        <fullName evidence="5">SfnB family sulfur acquisition oxidoreductase</fullName>
    </submittedName>
</protein>
<dbReference type="OrthoDB" id="8531197at2"/>
<dbReference type="PANTHER" id="PTHR48083">
    <property type="entry name" value="MEDIUM-CHAIN SPECIFIC ACYL-COA DEHYDROGENASE, MITOCHONDRIAL-RELATED"/>
    <property type="match status" value="1"/>
</dbReference>
<dbReference type="SUPFAM" id="SSF56645">
    <property type="entry name" value="Acyl-CoA dehydrogenase NM domain-like"/>
    <property type="match status" value="1"/>
</dbReference>
<dbReference type="InterPro" id="IPR046373">
    <property type="entry name" value="Acyl-CoA_Oxase/DH_mid-dom_sf"/>
</dbReference>
<feature type="domain" description="Acyl-CoA dehydrogenase/oxidase N-terminal" evidence="3">
    <location>
        <begin position="21"/>
        <end position="111"/>
    </location>
</feature>
<dbReference type="Gene3D" id="1.20.140.10">
    <property type="entry name" value="Butyryl-CoA Dehydrogenase, subunit A, domain 3"/>
    <property type="match status" value="1"/>
</dbReference>
<dbReference type="InterPro" id="IPR013107">
    <property type="entry name" value="Acyl-CoA_DH_C"/>
</dbReference>
<dbReference type="PIRSF" id="PIRSF016578">
    <property type="entry name" value="HsaA"/>
    <property type="match status" value="1"/>
</dbReference>
<dbReference type="GO" id="GO:0016712">
    <property type="term" value="F:oxidoreductase activity, acting on paired donors, with incorporation or reduction of molecular oxygen, reduced flavin or flavoprotein as one donor, and incorporation of one atom of oxygen"/>
    <property type="evidence" value="ECO:0007669"/>
    <property type="project" value="TreeGrafter"/>
</dbReference>
<keyword evidence="1" id="KW-0560">Oxidoreductase</keyword>
<name>A0A318J641_9NEIS</name>
<dbReference type="Proteomes" id="UP000248395">
    <property type="component" value="Unassembled WGS sequence"/>
</dbReference>
<dbReference type="Gene3D" id="2.40.110.10">
    <property type="entry name" value="Butyryl-CoA Dehydrogenase, subunit A, domain 2"/>
    <property type="match status" value="1"/>
</dbReference>
<accession>A0A318J641</accession>
<evidence type="ECO:0000256" key="1">
    <source>
        <dbReference type="ARBA" id="ARBA00023002"/>
    </source>
</evidence>
<dbReference type="InterPro" id="IPR023922">
    <property type="entry name" value="S04_starv_induced_SfnB"/>
</dbReference>
<dbReference type="InterPro" id="IPR050741">
    <property type="entry name" value="Acyl-CoA_dehydrogenase"/>
</dbReference>